<keyword evidence="1" id="KW-0812">Transmembrane</keyword>
<evidence type="ECO:0000256" key="1">
    <source>
        <dbReference type="SAM" id="Phobius"/>
    </source>
</evidence>
<dbReference type="EMBL" id="UINC01225266">
    <property type="protein sequence ID" value="SVE55255.1"/>
    <property type="molecule type" value="Genomic_DNA"/>
</dbReference>
<proteinExistence type="predicted"/>
<accession>A0A383EG20</accession>
<sequence>MNLADFNPSILFFLLWGLLSWFTKKKKKDSQKVESESPQPTPEKENIFARLQKLQDHLANKVDILPLRPEEEYWEEDEIDFQEETEPATVQEPSVSYPIVEEVVWDGSTPLSTKKPQIKTNTGNWLSSIITDKNNIKKAIILNEILGKPHGLKPY</sequence>
<name>A0A383EG20_9ZZZZ</name>
<evidence type="ECO:0000313" key="2">
    <source>
        <dbReference type="EMBL" id="SVE55255.1"/>
    </source>
</evidence>
<feature type="transmembrane region" description="Helical" evidence="1">
    <location>
        <begin position="6"/>
        <end position="23"/>
    </location>
</feature>
<organism evidence="2">
    <name type="scientific">marine metagenome</name>
    <dbReference type="NCBI Taxonomy" id="408172"/>
    <lineage>
        <taxon>unclassified sequences</taxon>
        <taxon>metagenomes</taxon>
        <taxon>ecological metagenomes</taxon>
    </lineage>
</organism>
<keyword evidence="1" id="KW-0472">Membrane</keyword>
<protein>
    <submittedName>
        <fullName evidence="2">Uncharacterized protein</fullName>
    </submittedName>
</protein>
<gene>
    <name evidence="2" type="ORF">METZ01_LOCUS508109</name>
</gene>
<dbReference type="AlphaFoldDB" id="A0A383EG20"/>
<keyword evidence="1" id="KW-1133">Transmembrane helix</keyword>
<reference evidence="2" key="1">
    <citation type="submission" date="2018-05" db="EMBL/GenBank/DDBJ databases">
        <authorList>
            <person name="Lanie J.A."/>
            <person name="Ng W.-L."/>
            <person name="Kazmierczak K.M."/>
            <person name="Andrzejewski T.M."/>
            <person name="Davidsen T.M."/>
            <person name="Wayne K.J."/>
            <person name="Tettelin H."/>
            <person name="Glass J.I."/>
            <person name="Rusch D."/>
            <person name="Podicherti R."/>
            <person name="Tsui H.-C.T."/>
            <person name="Winkler M.E."/>
        </authorList>
    </citation>
    <scope>NUCLEOTIDE SEQUENCE</scope>
</reference>